<evidence type="ECO:0000313" key="1">
    <source>
        <dbReference type="EMBL" id="UUL83169.1"/>
    </source>
</evidence>
<reference evidence="1" key="1">
    <citation type="submission" date="2022-07" db="EMBL/GenBank/DDBJ databases">
        <title>Sphingomonas sp. nov., a novel bacterium isolated from the north slope of the Mount Everest.</title>
        <authorList>
            <person name="Cui X."/>
            <person name="Liu Y."/>
        </authorList>
    </citation>
    <scope>NUCLEOTIDE SEQUENCE</scope>
    <source>
        <strain evidence="1">S5-59</strain>
    </source>
</reference>
<evidence type="ECO:0000313" key="2">
    <source>
        <dbReference type="Proteomes" id="UP001058533"/>
    </source>
</evidence>
<dbReference type="EMBL" id="CP101740">
    <property type="protein sequence ID" value="UUL83169.1"/>
    <property type="molecule type" value="Genomic_DNA"/>
</dbReference>
<dbReference type="RefSeq" id="WP_256507013.1">
    <property type="nucleotide sequence ID" value="NZ_CP101740.1"/>
</dbReference>
<gene>
    <name evidence="1" type="ORF">NMP03_02735</name>
</gene>
<dbReference type="Gene3D" id="1.25.40.10">
    <property type="entry name" value="Tetratricopeptide repeat domain"/>
    <property type="match status" value="1"/>
</dbReference>
<name>A0ABY5L860_9SPHN</name>
<protein>
    <submittedName>
        <fullName evidence="1">2OG-Fe(II) oxygenase family protein</fullName>
    </submittedName>
</protein>
<organism evidence="1 2">
    <name type="scientific">Sphingomonas qomolangmaensis</name>
    <dbReference type="NCBI Taxonomy" id="2918765"/>
    <lineage>
        <taxon>Bacteria</taxon>
        <taxon>Pseudomonadati</taxon>
        <taxon>Pseudomonadota</taxon>
        <taxon>Alphaproteobacteria</taxon>
        <taxon>Sphingomonadales</taxon>
        <taxon>Sphingomonadaceae</taxon>
        <taxon>Sphingomonas</taxon>
    </lineage>
</organism>
<dbReference type="SUPFAM" id="SSF48452">
    <property type="entry name" value="TPR-like"/>
    <property type="match status" value="1"/>
</dbReference>
<dbReference type="InterPro" id="IPR011990">
    <property type="entry name" value="TPR-like_helical_dom_sf"/>
</dbReference>
<sequence length="418" mass="44368">MTSSIDRPEPSLRAHALAAYARGDDDAAGLVAAALTADPLDGGVLVADATLALEQRSPVALDRLAAMLARAPDWIDGHVALARLRWGAGDRNGFAASIEQALRVLPRHAGLWMRYMELLAESGQPLRAAEVAADLRRSGGDAPALRLIEARHAGAAGALDRAAALLGNLDAAMPDHAVASARYRLQRGDAQAAVPILDRARAADPADIGLWALTELAWRATDDPRHRWLIDADTMIAAVDVVADADTRSSLIEALRRLHRVRWPALGQSVRGGTQTRGNLALNAEPSIALLFDRLRPLLAEQARNVRAADPHHPLATVAGNITSAWSIRIEGHGHHVAHVHPGGALSSALHLSVPPGTTGKEGWLELGRPPADIALPLEPLVSFAPVPGRMILFPSFLYHGTIPFGTGERLTVAFDVA</sequence>
<keyword evidence="2" id="KW-1185">Reference proteome</keyword>
<proteinExistence type="predicted"/>
<dbReference type="Gene3D" id="2.60.120.620">
    <property type="entry name" value="q2cbj1_9rhob like domain"/>
    <property type="match status" value="1"/>
</dbReference>
<dbReference type="InterPro" id="IPR012668">
    <property type="entry name" value="CHP02466"/>
</dbReference>
<dbReference type="Pfam" id="PF13759">
    <property type="entry name" value="2OG-FeII_Oxy_5"/>
    <property type="match status" value="1"/>
</dbReference>
<dbReference type="Proteomes" id="UP001058533">
    <property type="component" value="Chromosome"/>
</dbReference>
<accession>A0ABY5L860</accession>